<comment type="caution">
    <text evidence="2">The sequence shown here is derived from an EMBL/GenBank/DDBJ whole genome shotgun (WGS) entry which is preliminary data.</text>
</comment>
<dbReference type="Proteomes" id="UP000186817">
    <property type="component" value="Unassembled WGS sequence"/>
</dbReference>
<organism evidence="2 3">
    <name type="scientific">Symbiodinium microadriaticum</name>
    <name type="common">Dinoflagellate</name>
    <name type="synonym">Zooxanthella microadriatica</name>
    <dbReference type="NCBI Taxonomy" id="2951"/>
    <lineage>
        <taxon>Eukaryota</taxon>
        <taxon>Sar</taxon>
        <taxon>Alveolata</taxon>
        <taxon>Dinophyceae</taxon>
        <taxon>Suessiales</taxon>
        <taxon>Symbiodiniaceae</taxon>
        <taxon>Symbiodinium</taxon>
    </lineage>
</organism>
<proteinExistence type="predicted"/>
<protein>
    <submittedName>
        <fullName evidence="2">Uncharacterized protein</fullName>
    </submittedName>
</protein>
<reference evidence="2 3" key="1">
    <citation type="submission" date="2016-02" db="EMBL/GenBank/DDBJ databases">
        <title>Genome analysis of coral dinoflagellate symbionts highlights evolutionary adaptations to a symbiotic lifestyle.</title>
        <authorList>
            <person name="Aranda M."/>
            <person name="Li Y."/>
            <person name="Liew Y.J."/>
            <person name="Baumgarten S."/>
            <person name="Simakov O."/>
            <person name="Wilson M."/>
            <person name="Piel J."/>
            <person name="Ashoor H."/>
            <person name="Bougouffa S."/>
            <person name="Bajic V.B."/>
            <person name="Ryu T."/>
            <person name="Ravasi T."/>
            <person name="Bayer T."/>
            <person name="Micklem G."/>
            <person name="Kim H."/>
            <person name="Bhak J."/>
            <person name="Lajeunesse T.C."/>
            <person name="Voolstra C.R."/>
        </authorList>
    </citation>
    <scope>NUCLEOTIDE SEQUENCE [LARGE SCALE GENOMIC DNA]</scope>
    <source>
        <strain evidence="2 3">CCMP2467</strain>
    </source>
</reference>
<accession>A0A1Q9CXX9</accession>
<sequence>MSNCLGSARQAPYFACQLPNQLLSKASGAGHLQQKQCWGANDKDNSDGAMLRKYHKEVLGTHEIAVMGYRGDDLETRNPSMALSLRELQLHGRSCYIETGCHHIIKQTTNIHTQSEENVARNGDGCEDDSESCTGQGDVDDDGDEYDDDGDGDDEVMMILMLIAVMVMMEKKMLVMSDWLNT</sequence>
<dbReference type="EMBL" id="LSRX01000844">
    <property type="protein sequence ID" value="OLP87751.1"/>
    <property type="molecule type" value="Genomic_DNA"/>
</dbReference>
<dbReference type="AlphaFoldDB" id="A0A1Q9CXX9"/>
<evidence type="ECO:0000256" key="1">
    <source>
        <dbReference type="SAM" id="MobiDB-lite"/>
    </source>
</evidence>
<keyword evidence="3" id="KW-1185">Reference proteome</keyword>
<evidence type="ECO:0000313" key="2">
    <source>
        <dbReference type="EMBL" id="OLP87751.1"/>
    </source>
</evidence>
<feature type="region of interest" description="Disordered" evidence="1">
    <location>
        <begin position="118"/>
        <end position="150"/>
    </location>
</feature>
<evidence type="ECO:0000313" key="3">
    <source>
        <dbReference type="Proteomes" id="UP000186817"/>
    </source>
</evidence>
<name>A0A1Q9CXX9_SYMMI</name>
<feature type="compositionally biased region" description="Acidic residues" evidence="1">
    <location>
        <begin position="138"/>
        <end position="150"/>
    </location>
</feature>
<gene>
    <name evidence="2" type="ORF">AK812_SmicGene31013</name>
</gene>